<dbReference type="GO" id="GO:0019171">
    <property type="term" value="F:(3R)-hydroxyacyl-[acyl-carrier-protein] dehydratase activity"/>
    <property type="evidence" value="ECO:0007669"/>
    <property type="project" value="TreeGrafter"/>
</dbReference>
<gene>
    <name evidence="2" type="ORF">ACH46_20010</name>
</gene>
<dbReference type="OrthoDB" id="7183822at2"/>
<dbReference type="KEGG" id="goq:ACH46_20010"/>
<dbReference type="PATRIC" id="fig|1136941.3.peg.4097"/>
<dbReference type="InterPro" id="IPR052741">
    <property type="entry name" value="Mitochondrial_HTD2"/>
</dbReference>
<name>A0A0N9NF91_9ACTN</name>
<sequence>MTDWQPHTVTTDEVVDAGRVRALAQLFDDGLPAPEAGDPLPPLWHWAALPEWAASSELGVDGHPRRGSFLPPIDLPRRMFAGGSVAFPGTVRVGDTVRRDSQVESVTEKHGRSGTLIVVVVATTLFAPDGSAAVVEKQNLIYREAAPAASGPPADPEPAAAFVPVGPPLQTAGDDRWDFRTDPTLLMRFSAATANAHRIHYDWPYATRIEGYPGLVVHGPLMTMSLAETHRLRADGTRIASLTHRNMKPLFCGDPAQLVYTPSDDGAHVALIGAAGDAHTAVELVVAP</sequence>
<dbReference type="EMBL" id="CP011853">
    <property type="protein sequence ID" value="ALG86356.1"/>
    <property type="molecule type" value="Genomic_DNA"/>
</dbReference>
<dbReference type="AlphaFoldDB" id="A0A0N9NF91"/>
<dbReference type="PANTHER" id="PTHR28152:SF1">
    <property type="entry name" value="HYDROXYACYL-THIOESTER DEHYDRATASE TYPE 2, MITOCHONDRIAL"/>
    <property type="match status" value="1"/>
</dbReference>
<evidence type="ECO:0000313" key="3">
    <source>
        <dbReference type="Proteomes" id="UP000063789"/>
    </source>
</evidence>
<dbReference type="Gene3D" id="3.10.129.10">
    <property type="entry name" value="Hotdog Thioesterase"/>
    <property type="match status" value="2"/>
</dbReference>
<dbReference type="InterPro" id="IPR029069">
    <property type="entry name" value="HotDog_dom_sf"/>
</dbReference>
<feature type="domain" description="FAS1-like dehydratase" evidence="1">
    <location>
        <begin position="58"/>
        <end position="131"/>
    </location>
</feature>
<keyword evidence="3" id="KW-1185">Reference proteome</keyword>
<evidence type="ECO:0000259" key="1">
    <source>
        <dbReference type="Pfam" id="PF13452"/>
    </source>
</evidence>
<evidence type="ECO:0000313" key="2">
    <source>
        <dbReference type="EMBL" id="ALG86356.1"/>
    </source>
</evidence>
<dbReference type="STRING" id="1136941.ACH46_20010"/>
<protein>
    <submittedName>
        <fullName evidence="2">Dehydratase</fullName>
    </submittedName>
</protein>
<dbReference type="Proteomes" id="UP000063789">
    <property type="component" value="Chromosome"/>
</dbReference>
<dbReference type="SUPFAM" id="SSF54637">
    <property type="entry name" value="Thioesterase/thiol ester dehydrase-isomerase"/>
    <property type="match status" value="2"/>
</dbReference>
<dbReference type="InterPro" id="IPR039569">
    <property type="entry name" value="FAS1-like_DH_region"/>
</dbReference>
<organism evidence="2 3">
    <name type="scientific">Gordonia phthalatica</name>
    <dbReference type="NCBI Taxonomy" id="1136941"/>
    <lineage>
        <taxon>Bacteria</taxon>
        <taxon>Bacillati</taxon>
        <taxon>Actinomycetota</taxon>
        <taxon>Actinomycetes</taxon>
        <taxon>Mycobacteriales</taxon>
        <taxon>Gordoniaceae</taxon>
        <taxon>Gordonia</taxon>
    </lineage>
</organism>
<accession>A0A0N9NF91</accession>
<dbReference type="Pfam" id="PF13452">
    <property type="entry name" value="FAS1_DH_region"/>
    <property type="match status" value="1"/>
</dbReference>
<reference evidence="2 3" key="2">
    <citation type="journal article" date="2017" name="Int. J. Syst. Evol. Microbiol.">
        <title>Gordonia phthalatica sp. nov., a di-n-butyl phthalate-degrading bacterium isolated from activated sludge.</title>
        <authorList>
            <person name="Jin D."/>
            <person name="Kong X."/>
            <person name="Jia M."/>
            <person name="Yu X."/>
            <person name="Wang X."/>
            <person name="Zhuang X."/>
            <person name="Deng Y."/>
            <person name="Bai Z."/>
        </authorList>
    </citation>
    <scope>NUCLEOTIDE SEQUENCE [LARGE SCALE GENOMIC DNA]</scope>
    <source>
        <strain evidence="2 3">QH-11</strain>
    </source>
</reference>
<dbReference type="PANTHER" id="PTHR28152">
    <property type="entry name" value="HYDROXYACYL-THIOESTER DEHYDRATASE TYPE 2, MITOCHONDRIAL"/>
    <property type="match status" value="1"/>
</dbReference>
<dbReference type="RefSeq" id="WP_062394576.1">
    <property type="nucleotide sequence ID" value="NZ_CP011853.1"/>
</dbReference>
<proteinExistence type="predicted"/>
<reference evidence="3" key="1">
    <citation type="submission" date="2015-06" db="EMBL/GenBank/DDBJ databases">
        <title>Complete genome sequence and metabolic analysis of phthalate degradation pathway in Gordonia sp. QH-11.</title>
        <authorList>
            <person name="Jin D."/>
            <person name="Kong X."/>
            <person name="Bai Z."/>
        </authorList>
    </citation>
    <scope>NUCLEOTIDE SEQUENCE [LARGE SCALE GENOMIC DNA]</scope>
    <source>
        <strain evidence="3">QH-11</strain>
    </source>
</reference>